<dbReference type="OMA" id="CWIDERA"/>
<keyword evidence="5" id="KW-0547">Nucleotide-binding</keyword>
<dbReference type="InterPro" id="IPR027417">
    <property type="entry name" value="P-loop_NTPase"/>
</dbReference>
<dbReference type="GO" id="GO:0005047">
    <property type="term" value="F:signal recognition particle binding"/>
    <property type="evidence" value="ECO:0007669"/>
    <property type="project" value="EnsemblFungi"/>
</dbReference>
<proteinExistence type="inferred from homology"/>
<evidence type="ECO:0000256" key="7">
    <source>
        <dbReference type="ARBA" id="ARBA00022989"/>
    </source>
</evidence>
<keyword evidence="4" id="KW-0812">Transmembrane</keyword>
<evidence type="ECO:0000256" key="6">
    <source>
        <dbReference type="ARBA" id="ARBA00022824"/>
    </source>
</evidence>
<dbReference type="OrthoDB" id="41266at2759"/>
<keyword evidence="8" id="KW-0342">GTP-binding</keyword>
<dbReference type="STRING" id="931890.G8JXE7"/>
<name>G8JXE7_ERECY</name>
<comment type="similarity">
    <text evidence="2">Belongs to the SRP receptor beta subunit family.</text>
</comment>
<dbReference type="KEGG" id="erc:Ecym_8236"/>
<dbReference type="CDD" id="cd04105">
    <property type="entry name" value="SR_beta"/>
    <property type="match status" value="1"/>
</dbReference>
<evidence type="ECO:0000256" key="2">
    <source>
        <dbReference type="ARBA" id="ARBA00005619"/>
    </source>
</evidence>
<keyword evidence="7" id="KW-1133">Transmembrane helix</keyword>
<dbReference type="GO" id="GO:0005525">
    <property type="term" value="F:GTP binding"/>
    <property type="evidence" value="ECO:0007669"/>
    <property type="project" value="UniProtKB-KW"/>
</dbReference>
<dbReference type="HOGENOM" id="CLU_091084_1_0_1"/>
<dbReference type="AlphaFoldDB" id="G8JXE7"/>
<dbReference type="Gene3D" id="3.40.50.300">
    <property type="entry name" value="P-loop containing nucleotide triphosphate hydrolases"/>
    <property type="match status" value="1"/>
</dbReference>
<dbReference type="EMBL" id="CP002504">
    <property type="protein sequence ID" value="AET41521.1"/>
    <property type="molecule type" value="Genomic_DNA"/>
</dbReference>
<evidence type="ECO:0000256" key="4">
    <source>
        <dbReference type="ARBA" id="ARBA00022692"/>
    </source>
</evidence>
<reference evidence="12" key="1">
    <citation type="journal article" date="2012" name="G3 (Bethesda)">
        <title>Pichia sorbitophila, an interspecies yeast hybrid reveals early steps of genome resolution following polyploidization.</title>
        <authorList>
            <person name="Leh Louis V."/>
            <person name="Despons L."/>
            <person name="Friedrich A."/>
            <person name="Martin T."/>
            <person name="Durrens P."/>
            <person name="Casaregola S."/>
            <person name="Neuveglise C."/>
            <person name="Fairhead C."/>
            <person name="Marck C."/>
            <person name="Cruz J.A."/>
            <person name="Straub M.L."/>
            <person name="Kugler V."/>
            <person name="Sacerdot C."/>
            <person name="Uzunov Z."/>
            <person name="Thierry A."/>
            <person name="Weiss S."/>
            <person name="Bleykasten C."/>
            <person name="De Montigny J."/>
            <person name="Jacques N."/>
            <person name="Jung P."/>
            <person name="Lemaire M."/>
            <person name="Mallet S."/>
            <person name="Morel G."/>
            <person name="Richard G.F."/>
            <person name="Sarkar A."/>
            <person name="Savel G."/>
            <person name="Schacherer J."/>
            <person name="Seret M.L."/>
            <person name="Talla E."/>
            <person name="Samson G."/>
            <person name="Jubin C."/>
            <person name="Poulain J."/>
            <person name="Vacherie B."/>
            <person name="Barbe V."/>
            <person name="Pelletier E."/>
            <person name="Sherman D.J."/>
            <person name="Westhof E."/>
            <person name="Weissenbach J."/>
            <person name="Baret P.V."/>
            <person name="Wincker P."/>
            <person name="Gaillardin C."/>
            <person name="Dujon B."/>
            <person name="Souciet J.L."/>
        </authorList>
    </citation>
    <scope>NUCLEOTIDE SEQUENCE [LARGE SCALE GENOMIC DNA]</scope>
    <source>
        <strain evidence="12">CBS 270.75 / DBVPG 7215 / KCTC 17166 / NRRL Y-17582</strain>
    </source>
</reference>
<gene>
    <name evidence="11" type="ordered locus">Ecym_8236</name>
</gene>
<dbReference type="RefSeq" id="XP_003648338.1">
    <property type="nucleotide sequence ID" value="XM_003648290.1"/>
</dbReference>
<dbReference type="GO" id="GO:0042802">
    <property type="term" value="F:identical protein binding"/>
    <property type="evidence" value="ECO:0007669"/>
    <property type="project" value="EnsemblFungi"/>
</dbReference>
<evidence type="ECO:0000313" key="12">
    <source>
        <dbReference type="Proteomes" id="UP000006790"/>
    </source>
</evidence>
<keyword evidence="10" id="KW-0675">Receptor</keyword>
<dbReference type="GeneID" id="11471520"/>
<evidence type="ECO:0000256" key="3">
    <source>
        <dbReference type="ARBA" id="ARBA00020256"/>
    </source>
</evidence>
<keyword evidence="6" id="KW-0256">Endoplasmic reticulum</keyword>
<dbReference type="InterPro" id="IPR019009">
    <property type="entry name" value="SRP_receptor_beta_su"/>
</dbReference>
<dbReference type="GO" id="GO:0045047">
    <property type="term" value="P:protein targeting to ER"/>
    <property type="evidence" value="ECO:0007669"/>
    <property type="project" value="EnsemblFungi"/>
</dbReference>
<keyword evidence="12" id="KW-1185">Reference proteome</keyword>
<dbReference type="eggNOG" id="KOG0090">
    <property type="taxonomic scope" value="Eukaryota"/>
</dbReference>
<accession>G8JXE7</accession>
<comment type="subcellular location">
    <subcellularLocation>
        <location evidence="1">Endoplasmic reticulum membrane</location>
        <topology evidence="1">Single-pass membrane protein</topology>
    </subcellularLocation>
</comment>
<evidence type="ECO:0000313" key="11">
    <source>
        <dbReference type="EMBL" id="AET41521.1"/>
    </source>
</evidence>
<dbReference type="Pfam" id="PF09439">
    <property type="entry name" value="SRPRB"/>
    <property type="match status" value="1"/>
</dbReference>
<evidence type="ECO:0000256" key="9">
    <source>
        <dbReference type="ARBA" id="ARBA00023136"/>
    </source>
</evidence>
<evidence type="ECO:0000256" key="5">
    <source>
        <dbReference type="ARBA" id="ARBA00022741"/>
    </source>
</evidence>
<dbReference type="GO" id="GO:0005785">
    <property type="term" value="C:signal recognition particle receptor complex"/>
    <property type="evidence" value="ECO:0007669"/>
    <property type="project" value="EnsemblFungi"/>
</dbReference>
<dbReference type="Proteomes" id="UP000006790">
    <property type="component" value="Chromosome 8"/>
</dbReference>
<dbReference type="FunCoup" id="G8JXE7">
    <property type="interactions" value="598"/>
</dbReference>
<organism evidence="11 12">
    <name type="scientific">Eremothecium cymbalariae (strain CBS 270.75 / DBVPG 7215 / KCTC 17166 / NRRL Y-17582)</name>
    <name type="common">Yeast</name>
    <dbReference type="NCBI Taxonomy" id="931890"/>
    <lineage>
        <taxon>Eukaryota</taxon>
        <taxon>Fungi</taxon>
        <taxon>Dikarya</taxon>
        <taxon>Ascomycota</taxon>
        <taxon>Saccharomycotina</taxon>
        <taxon>Saccharomycetes</taxon>
        <taxon>Saccharomycetales</taxon>
        <taxon>Saccharomycetaceae</taxon>
        <taxon>Eremothecium</taxon>
    </lineage>
</organism>
<evidence type="ECO:0000256" key="8">
    <source>
        <dbReference type="ARBA" id="ARBA00023134"/>
    </source>
</evidence>
<sequence length="256" mass="28306">MDNTLLIALVVILITSGAVLIVRRNTDGLITSVTSRNGKKLNRDPTFIIAGPSSSGKTSLFSLLTTDEIKPTLMSQQPNIALDFLLPSATKNFKFKLIEFPGHPKLQHDLFQTLRDSIDIRGLIFLVDSTVDPKELTTTAELLYEVLKITERRQAGVDILIACNKSESFASRPPMKIKQALEKEIDSIMLRKKKSLANVSTQGDSHLDHETHALDIDPAGGFKFECLEGTVDALDGSVLKNKVVNWKSWIDLHAVN</sequence>
<protein>
    <recommendedName>
        <fullName evidence="3">Signal recognition particle receptor subunit beta</fullName>
    </recommendedName>
</protein>
<dbReference type="InParanoid" id="G8JXE7"/>
<evidence type="ECO:0000256" key="10">
    <source>
        <dbReference type="ARBA" id="ARBA00023170"/>
    </source>
</evidence>
<dbReference type="SUPFAM" id="SSF52540">
    <property type="entry name" value="P-loop containing nucleoside triphosphate hydrolases"/>
    <property type="match status" value="1"/>
</dbReference>
<evidence type="ECO:0000256" key="1">
    <source>
        <dbReference type="ARBA" id="ARBA00004389"/>
    </source>
</evidence>
<keyword evidence="9" id="KW-0472">Membrane</keyword>